<evidence type="ECO:0000313" key="2">
    <source>
        <dbReference type="EMBL" id="GAA3931677.1"/>
    </source>
</evidence>
<dbReference type="SUPFAM" id="SSF53383">
    <property type="entry name" value="PLP-dependent transferases"/>
    <property type="match status" value="1"/>
</dbReference>
<gene>
    <name evidence="2" type="ORF">GCM10022406_16000</name>
</gene>
<evidence type="ECO:0000256" key="1">
    <source>
        <dbReference type="RuleBase" id="RU004508"/>
    </source>
</evidence>
<dbReference type="Gene3D" id="3.40.640.10">
    <property type="entry name" value="Type I PLP-dependent aspartate aminotransferase-like (Major domain)"/>
    <property type="match status" value="1"/>
</dbReference>
<dbReference type="GO" id="GO:0008483">
    <property type="term" value="F:transaminase activity"/>
    <property type="evidence" value="ECO:0007669"/>
    <property type="project" value="UniProtKB-KW"/>
</dbReference>
<dbReference type="PIRSF" id="PIRSF000390">
    <property type="entry name" value="PLP_StrS"/>
    <property type="match status" value="1"/>
</dbReference>
<dbReference type="Gene3D" id="3.90.1150.10">
    <property type="entry name" value="Aspartate Aminotransferase, domain 1"/>
    <property type="match status" value="1"/>
</dbReference>
<dbReference type="Proteomes" id="UP001499909">
    <property type="component" value="Unassembled WGS sequence"/>
</dbReference>
<protein>
    <submittedName>
        <fullName evidence="2">DegT/DnrJ/EryC1/StrS family aminotransferase</fullName>
    </submittedName>
</protein>
<comment type="caution">
    <text evidence="2">The sequence shown here is derived from an EMBL/GenBank/DDBJ whole genome shotgun (WGS) entry which is preliminary data.</text>
</comment>
<dbReference type="PANTHER" id="PTHR30244:SF42">
    <property type="entry name" value="UDP-2-ACETAMIDO-2-DEOXY-3-OXO-D-GLUCURONATE AMINOTRANSFERASE"/>
    <property type="match status" value="1"/>
</dbReference>
<dbReference type="InterPro" id="IPR015422">
    <property type="entry name" value="PyrdxlP-dep_Trfase_small"/>
</dbReference>
<dbReference type="Pfam" id="PF01041">
    <property type="entry name" value="DegT_DnrJ_EryC1"/>
    <property type="match status" value="1"/>
</dbReference>
<dbReference type="InterPro" id="IPR015421">
    <property type="entry name" value="PyrdxlP-dep_Trfase_major"/>
</dbReference>
<dbReference type="EMBL" id="BAABDH010000024">
    <property type="protein sequence ID" value="GAA3931677.1"/>
    <property type="molecule type" value="Genomic_DNA"/>
</dbReference>
<reference evidence="3" key="1">
    <citation type="journal article" date="2019" name="Int. J. Syst. Evol. Microbiol.">
        <title>The Global Catalogue of Microorganisms (GCM) 10K type strain sequencing project: providing services to taxonomists for standard genome sequencing and annotation.</title>
        <authorList>
            <consortium name="The Broad Institute Genomics Platform"/>
            <consortium name="The Broad Institute Genome Sequencing Center for Infectious Disease"/>
            <person name="Wu L."/>
            <person name="Ma J."/>
        </authorList>
    </citation>
    <scope>NUCLEOTIDE SEQUENCE [LARGE SCALE GENOMIC DNA]</scope>
    <source>
        <strain evidence="3">JCM 17214</strain>
    </source>
</reference>
<keyword evidence="1" id="KW-0663">Pyridoxal phosphate</keyword>
<accession>A0ABP7MYK6</accession>
<dbReference type="InterPro" id="IPR000653">
    <property type="entry name" value="DegT/StrS_aminotransferase"/>
</dbReference>
<organism evidence="2 3">
    <name type="scientific">Hymenobacter algoricola</name>
    <dbReference type="NCBI Taxonomy" id="486267"/>
    <lineage>
        <taxon>Bacteria</taxon>
        <taxon>Pseudomonadati</taxon>
        <taxon>Bacteroidota</taxon>
        <taxon>Cytophagia</taxon>
        <taxon>Cytophagales</taxon>
        <taxon>Hymenobacteraceae</taxon>
        <taxon>Hymenobacter</taxon>
    </lineage>
</organism>
<dbReference type="PANTHER" id="PTHR30244">
    <property type="entry name" value="TRANSAMINASE"/>
    <property type="match status" value="1"/>
</dbReference>
<evidence type="ECO:0000313" key="3">
    <source>
        <dbReference type="Proteomes" id="UP001499909"/>
    </source>
</evidence>
<name>A0ABP7MYK6_9BACT</name>
<comment type="similarity">
    <text evidence="1">Belongs to the DegT/DnrJ/EryC1 family.</text>
</comment>
<dbReference type="CDD" id="cd00616">
    <property type="entry name" value="AHBA_syn"/>
    <property type="match status" value="1"/>
</dbReference>
<dbReference type="InterPro" id="IPR015424">
    <property type="entry name" value="PyrdxlP-dep_Trfase"/>
</dbReference>
<proteinExistence type="inferred from homology"/>
<sequence length="387" mass="41312">MPTLSTPPAPIQMLDLAAQHAAIRPALDAALRDTLAEAAFIQGPAVQAFALELGTYLGGPHVIPCANGTDALQLALMSLQLPAGAEIIMPAFTYVATLEAAAILGLRPVPVEVRPDTFNLDPAAVEAAITPRTGAIIVVHLFGQCADLAALLAIGEEHGLPIIEDNAQAIGAAYQLADGRRVAAGTAGYAGTTSFFPSKNLGALGDGGALLTTDAARAQYLRQLANHGQTRKYHHEHIGLNSRLDTLQAALLRVKLAHLNAWTAARQQVAAHYDAALAGVPGLHIPARDLRSTHVFHQYTLTVEEGEEGALSRRDQLQEFLRVRGIPSVVYYPLPNHLQPAYAYLGYRAGQFPVAERLCRTVLSLPIHPTLTAEQVAYVADTVRQFR</sequence>
<dbReference type="RefSeq" id="WP_345112405.1">
    <property type="nucleotide sequence ID" value="NZ_BAABDH010000024.1"/>
</dbReference>
<keyword evidence="2" id="KW-0032">Aminotransferase</keyword>
<keyword evidence="3" id="KW-1185">Reference proteome</keyword>
<keyword evidence="2" id="KW-0808">Transferase</keyword>